<keyword evidence="2" id="KW-1185">Reference proteome</keyword>
<accession>A0AAD2EE31</accession>
<organism evidence="1 2">
    <name type="scientific">Fraxinus pennsylvanica</name>
    <dbReference type="NCBI Taxonomy" id="56036"/>
    <lineage>
        <taxon>Eukaryota</taxon>
        <taxon>Viridiplantae</taxon>
        <taxon>Streptophyta</taxon>
        <taxon>Embryophyta</taxon>
        <taxon>Tracheophyta</taxon>
        <taxon>Spermatophyta</taxon>
        <taxon>Magnoliopsida</taxon>
        <taxon>eudicotyledons</taxon>
        <taxon>Gunneridae</taxon>
        <taxon>Pentapetalae</taxon>
        <taxon>asterids</taxon>
        <taxon>lamiids</taxon>
        <taxon>Lamiales</taxon>
        <taxon>Oleaceae</taxon>
        <taxon>Oleeae</taxon>
        <taxon>Fraxinus</taxon>
    </lineage>
</organism>
<dbReference type="Proteomes" id="UP000834106">
    <property type="component" value="Chromosome 23"/>
</dbReference>
<reference evidence="1" key="1">
    <citation type="submission" date="2023-05" db="EMBL/GenBank/DDBJ databases">
        <authorList>
            <person name="Huff M."/>
        </authorList>
    </citation>
    <scope>NUCLEOTIDE SEQUENCE</scope>
</reference>
<evidence type="ECO:0000313" key="1">
    <source>
        <dbReference type="EMBL" id="CAI9787239.1"/>
    </source>
</evidence>
<name>A0AAD2EE31_9LAMI</name>
<proteinExistence type="predicted"/>
<protein>
    <submittedName>
        <fullName evidence="1">Uncharacterized protein</fullName>
    </submittedName>
</protein>
<gene>
    <name evidence="1" type="ORF">FPE_LOCUS34669</name>
</gene>
<evidence type="ECO:0000313" key="2">
    <source>
        <dbReference type="Proteomes" id="UP000834106"/>
    </source>
</evidence>
<sequence length="109" mass="12243">MSRVSVRSVGTAHQQHTLQRQEQHHGGICCSNEPKLMTFLQKLHLSCSLVEQNRADQRANHLFFQKLPPQILPVGQAIVNFTKFVGGLKKRRKSQGVRVSESCNVLVAV</sequence>
<dbReference type="EMBL" id="OU503058">
    <property type="protein sequence ID" value="CAI9787239.1"/>
    <property type="molecule type" value="Genomic_DNA"/>
</dbReference>
<dbReference type="AlphaFoldDB" id="A0AAD2EE31"/>